<dbReference type="InterPro" id="IPR002818">
    <property type="entry name" value="DJ-1/PfpI"/>
</dbReference>
<gene>
    <name evidence="2" type="ORF">C449_05637</name>
</gene>
<accession>M0MKF1</accession>
<sequence>MNDRRNTGWLNAFLPGRRFDSMTSANPIESAAIVLYEGFDELDAIGPYEVFQNAAEAGADLDVALCTLEPADRVTASHGLVIEPDAAFDDLAADPDLVVVPGGGWNDGAEHGARAEVERGGLPDAIAERYRNGAAVASVCTGGMILAAAGVLDGRPATTHHGAIDDLYETAAEVIDARVVDDDDVLTAGGVTSGIDLALWLVERDLGTDTADTVAREMEYERRGEVYRAD</sequence>
<dbReference type="PANTHER" id="PTHR43130:SF3">
    <property type="entry name" value="HTH-TYPE TRANSCRIPTIONAL REGULATOR RV1931C"/>
    <property type="match status" value="1"/>
</dbReference>
<dbReference type="SUPFAM" id="SSF52317">
    <property type="entry name" value="Class I glutamine amidotransferase-like"/>
    <property type="match status" value="1"/>
</dbReference>
<dbReference type="Pfam" id="PF01965">
    <property type="entry name" value="DJ-1_PfpI"/>
    <property type="match status" value="1"/>
</dbReference>
<dbReference type="STRING" id="1227455.C449_05637"/>
<dbReference type="AlphaFoldDB" id="M0MKF1"/>
<dbReference type="InterPro" id="IPR052158">
    <property type="entry name" value="INH-QAR"/>
</dbReference>
<evidence type="ECO:0000313" key="2">
    <source>
        <dbReference type="EMBL" id="EMA46162.1"/>
    </source>
</evidence>
<dbReference type="CDD" id="cd03139">
    <property type="entry name" value="GATase1_PfpI_2"/>
    <property type="match status" value="1"/>
</dbReference>
<evidence type="ECO:0000313" key="3">
    <source>
        <dbReference type="Proteomes" id="UP000011669"/>
    </source>
</evidence>
<organism evidence="2 3">
    <name type="scientific">Halococcus saccharolyticus DSM 5350</name>
    <dbReference type="NCBI Taxonomy" id="1227455"/>
    <lineage>
        <taxon>Archaea</taxon>
        <taxon>Methanobacteriati</taxon>
        <taxon>Methanobacteriota</taxon>
        <taxon>Stenosarchaea group</taxon>
        <taxon>Halobacteria</taxon>
        <taxon>Halobacteriales</taxon>
        <taxon>Halococcaceae</taxon>
        <taxon>Halococcus</taxon>
    </lineage>
</organism>
<protein>
    <submittedName>
        <fullName evidence="2">ThiJ/PfpI domain-containing protein</fullName>
    </submittedName>
</protein>
<dbReference type="InterPro" id="IPR029062">
    <property type="entry name" value="Class_I_gatase-like"/>
</dbReference>
<feature type="domain" description="DJ-1/PfpI" evidence="1">
    <location>
        <begin position="30"/>
        <end position="203"/>
    </location>
</feature>
<keyword evidence="3" id="KW-1185">Reference proteome</keyword>
<dbReference type="Proteomes" id="UP000011669">
    <property type="component" value="Unassembled WGS sequence"/>
</dbReference>
<name>M0MKF1_9EURY</name>
<dbReference type="PANTHER" id="PTHR43130">
    <property type="entry name" value="ARAC-FAMILY TRANSCRIPTIONAL REGULATOR"/>
    <property type="match status" value="1"/>
</dbReference>
<proteinExistence type="predicted"/>
<dbReference type="PATRIC" id="fig|1227455.4.peg.1150"/>
<reference evidence="2 3" key="1">
    <citation type="journal article" date="2014" name="PLoS Genet.">
        <title>Phylogenetically driven sequencing of extremely halophilic archaea reveals strategies for static and dynamic osmo-response.</title>
        <authorList>
            <person name="Becker E.A."/>
            <person name="Seitzer P.M."/>
            <person name="Tritt A."/>
            <person name="Larsen D."/>
            <person name="Krusor M."/>
            <person name="Yao A.I."/>
            <person name="Wu D."/>
            <person name="Madern D."/>
            <person name="Eisen J.A."/>
            <person name="Darling A.E."/>
            <person name="Facciotti M.T."/>
        </authorList>
    </citation>
    <scope>NUCLEOTIDE SEQUENCE [LARGE SCALE GENOMIC DNA]</scope>
    <source>
        <strain evidence="2 3">DSM 5350</strain>
    </source>
</reference>
<evidence type="ECO:0000259" key="1">
    <source>
        <dbReference type="Pfam" id="PF01965"/>
    </source>
</evidence>
<comment type="caution">
    <text evidence="2">The sequence shown here is derived from an EMBL/GenBank/DDBJ whole genome shotgun (WGS) entry which is preliminary data.</text>
</comment>
<dbReference type="EMBL" id="AOMD01000015">
    <property type="protein sequence ID" value="EMA46162.1"/>
    <property type="molecule type" value="Genomic_DNA"/>
</dbReference>
<dbReference type="InParanoid" id="M0MKF1"/>
<dbReference type="Gene3D" id="3.40.50.880">
    <property type="match status" value="1"/>
</dbReference>